<reference evidence="2 3" key="1">
    <citation type="journal article" date="2016" name="ISME J.">
        <title>Chasing the elusive Euryarchaeota class WSA2: genomes reveal a uniquely fastidious methyl-reducing methanogen.</title>
        <authorList>
            <person name="Nobu M.K."/>
            <person name="Narihiro T."/>
            <person name="Kuroda K."/>
            <person name="Mei R."/>
            <person name="Liu W.T."/>
        </authorList>
    </citation>
    <scope>NUCLEOTIDE SEQUENCE [LARGE SCALE GENOMIC DNA]</scope>
    <source>
        <strain evidence="2">U1lsi0528_Bin089</strain>
    </source>
</reference>
<comment type="caution">
    <text evidence="2">The sequence shown here is derived from an EMBL/GenBank/DDBJ whole genome shotgun (WGS) entry which is preliminary data.</text>
</comment>
<sequence>MGDNIRREIEDIVREAAFLVENQGEYAFQQFRTKGKFYHDDIYVFVWGVRNNKITRLVFPPDNMGEDIEITNMTDSEGRNITEMIMNIALSPKGEGWSDVYLWKKQYEMEDSEKISFVKKVTHKGKMYVVGAGYHLN</sequence>
<dbReference type="EMBL" id="LNGD01000027">
    <property type="protein sequence ID" value="KYC52614.1"/>
    <property type="molecule type" value="Genomic_DNA"/>
</dbReference>
<dbReference type="Pfam" id="PF08269">
    <property type="entry name" value="dCache_2"/>
    <property type="match status" value="1"/>
</dbReference>
<organism evidence="2 3">
    <name type="scientific">Candidatus Methanofastidiosum methylothiophilum</name>
    <dbReference type="NCBI Taxonomy" id="1705564"/>
    <lineage>
        <taxon>Archaea</taxon>
        <taxon>Methanobacteriati</taxon>
        <taxon>Methanobacteriota</taxon>
        <taxon>Stenosarchaea group</taxon>
        <taxon>Candidatus Methanofastidiosia</taxon>
        <taxon>Candidatus Methanofastidiosales</taxon>
        <taxon>Candidatus Methanofastidiosaceae</taxon>
        <taxon>Candidatus Methanofastidiosum</taxon>
    </lineage>
</organism>
<dbReference type="AlphaFoldDB" id="A0A150J6M8"/>
<protein>
    <recommendedName>
        <fullName evidence="1">Double Cache domain-containing protein</fullName>
    </recommendedName>
</protein>
<dbReference type="InterPro" id="IPR004010">
    <property type="entry name" value="Double_Cache_2"/>
</dbReference>
<evidence type="ECO:0000313" key="2">
    <source>
        <dbReference type="EMBL" id="KYC52614.1"/>
    </source>
</evidence>
<evidence type="ECO:0000313" key="3">
    <source>
        <dbReference type="Proteomes" id="UP000075578"/>
    </source>
</evidence>
<name>A0A150J6M8_9EURY</name>
<dbReference type="Proteomes" id="UP000075578">
    <property type="component" value="Unassembled WGS sequence"/>
</dbReference>
<accession>A0A150J6M8</accession>
<feature type="domain" description="Double Cache" evidence="1">
    <location>
        <begin position="36"/>
        <end position="125"/>
    </location>
</feature>
<evidence type="ECO:0000259" key="1">
    <source>
        <dbReference type="Pfam" id="PF08269"/>
    </source>
</evidence>
<gene>
    <name evidence="2" type="ORF">AMQ74_00681</name>
</gene>
<proteinExistence type="predicted"/>
<dbReference type="Gene3D" id="3.30.450.20">
    <property type="entry name" value="PAS domain"/>
    <property type="match status" value="1"/>
</dbReference>